<dbReference type="AlphaFoldDB" id="A0A2H3J158"/>
<dbReference type="Proteomes" id="UP000218811">
    <property type="component" value="Unassembled WGS sequence"/>
</dbReference>
<evidence type="ECO:0000256" key="1">
    <source>
        <dbReference type="SAM" id="MobiDB-lite"/>
    </source>
</evidence>
<reference evidence="2 3" key="1">
    <citation type="journal article" date="2012" name="Science">
        <title>The Paleozoic origin of enzymatic lignin decomposition reconstructed from 31 fungal genomes.</title>
        <authorList>
            <person name="Floudas D."/>
            <person name="Binder M."/>
            <person name="Riley R."/>
            <person name="Barry K."/>
            <person name="Blanchette R.A."/>
            <person name="Henrissat B."/>
            <person name="Martinez A.T."/>
            <person name="Otillar R."/>
            <person name="Spatafora J.W."/>
            <person name="Yadav J.S."/>
            <person name="Aerts A."/>
            <person name="Benoit I."/>
            <person name="Boyd A."/>
            <person name="Carlson A."/>
            <person name="Copeland A."/>
            <person name="Coutinho P.M."/>
            <person name="de Vries R.P."/>
            <person name="Ferreira P."/>
            <person name="Findley K."/>
            <person name="Foster B."/>
            <person name="Gaskell J."/>
            <person name="Glotzer D."/>
            <person name="Gorecki P."/>
            <person name="Heitman J."/>
            <person name="Hesse C."/>
            <person name="Hori C."/>
            <person name="Igarashi K."/>
            <person name="Jurgens J.A."/>
            <person name="Kallen N."/>
            <person name="Kersten P."/>
            <person name="Kohler A."/>
            <person name="Kuees U."/>
            <person name="Kumar T.K.A."/>
            <person name="Kuo A."/>
            <person name="LaButti K."/>
            <person name="Larrondo L.F."/>
            <person name="Lindquist E."/>
            <person name="Ling A."/>
            <person name="Lombard V."/>
            <person name="Lucas S."/>
            <person name="Lundell T."/>
            <person name="Martin R."/>
            <person name="McLaughlin D.J."/>
            <person name="Morgenstern I."/>
            <person name="Morin E."/>
            <person name="Murat C."/>
            <person name="Nagy L.G."/>
            <person name="Nolan M."/>
            <person name="Ohm R.A."/>
            <person name="Patyshakuliyeva A."/>
            <person name="Rokas A."/>
            <person name="Ruiz-Duenas F.J."/>
            <person name="Sabat G."/>
            <person name="Salamov A."/>
            <person name="Samejima M."/>
            <person name="Schmutz J."/>
            <person name="Slot J.C."/>
            <person name="St John F."/>
            <person name="Stenlid J."/>
            <person name="Sun H."/>
            <person name="Sun S."/>
            <person name="Syed K."/>
            <person name="Tsang A."/>
            <person name="Wiebenga A."/>
            <person name="Young D."/>
            <person name="Pisabarro A."/>
            <person name="Eastwood D.C."/>
            <person name="Martin F."/>
            <person name="Cullen D."/>
            <person name="Grigoriev I.V."/>
            <person name="Hibbett D.S."/>
        </authorList>
    </citation>
    <scope>NUCLEOTIDE SEQUENCE [LARGE SCALE GENOMIC DNA]</scope>
    <source>
        <strain evidence="2 3">MD-104</strain>
    </source>
</reference>
<gene>
    <name evidence="2" type="ORF">WOLCODRAFT_156712</name>
</gene>
<evidence type="ECO:0000313" key="3">
    <source>
        <dbReference type="Proteomes" id="UP000218811"/>
    </source>
</evidence>
<proteinExistence type="predicted"/>
<protein>
    <submittedName>
        <fullName evidence="2">Uncharacterized protein</fullName>
    </submittedName>
</protein>
<dbReference type="EMBL" id="KB467865">
    <property type="protein sequence ID" value="PCH35990.1"/>
    <property type="molecule type" value="Genomic_DNA"/>
</dbReference>
<evidence type="ECO:0000313" key="2">
    <source>
        <dbReference type="EMBL" id="PCH35990.1"/>
    </source>
</evidence>
<keyword evidence="3" id="KW-1185">Reference proteome</keyword>
<organism evidence="2 3">
    <name type="scientific">Wolfiporia cocos (strain MD-104)</name>
    <name type="common">Brown rot fungus</name>
    <dbReference type="NCBI Taxonomy" id="742152"/>
    <lineage>
        <taxon>Eukaryota</taxon>
        <taxon>Fungi</taxon>
        <taxon>Dikarya</taxon>
        <taxon>Basidiomycota</taxon>
        <taxon>Agaricomycotina</taxon>
        <taxon>Agaricomycetes</taxon>
        <taxon>Polyporales</taxon>
        <taxon>Phaeolaceae</taxon>
        <taxon>Wolfiporia</taxon>
    </lineage>
</organism>
<sequence>MSQPTSQYIPLLELHLRPAPSSASTSTAQATRSPAVYLVACRCSAAPPGQHAGATWCMPVACRFRGFSIVGADLGTARQIHRRLAAQHPARQVRPARGRRREITDRHSKMTSRARTAQLTAARARRGLRCPTLGEGDREGQGGRSGRAGNRCGCCSFQDDHWFATPDSPAFQPALAHGSGVGLGAGAPPRPAGPGSVRGPVARCDGGGIGPGRNIVMLVAPHGPANGLSV</sequence>
<accession>A0A2H3J158</accession>
<feature type="region of interest" description="Disordered" evidence="1">
    <location>
        <begin position="85"/>
        <end position="121"/>
    </location>
</feature>
<name>A0A2H3J158_WOLCO</name>